<dbReference type="EC" id="2.1.1.266" evidence="1"/>
<accession>A0A918JLS4</accession>
<sequence length="281" mass="31037">MLSYKHAFHAGNFADVLKHLSWLDIIGYLEKKPKPFTLYDTHSGAGLYQLNDADAQKTGEYKTGIGAIQAHQFSDPLVKKYLNVCQVFLGRQQYPGSPLIALSSLARKEAVELMELHPTEYHSLKAACSTWPNAHVHHRDGLEGIIALTPPPNKRGAILIDPAYEQLSEYTDIVKTVSQVLRRWRNATIVIWYPRLSARAGNKSGASEKMVNALAEQAGAAFTAELTMTDDSKDAGMYGTGVLVLNPPWESDVRISAAMQEVVTQMPAGTSFACHWLKRAD</sequence>
<dbReference type="HAMAP" id="MF_00934">
    <property type="entry name" value="23SrRNA_methyltr_J"/>
    <property type="match status" value="1"/>
</dbReference>
<dbReference type="SUPFAM" id="SSF53335">
    <property type="entry name" value="S-adenosyl-L-methionine-dependent methyltransferases"/>
    <property type="match status" value="1"/>
</dbReference>
<comment type="subunit">
    <text evidence="1">Monomer.</text>
</comment>
<dbReference type="PANTHER" id="PTHR37426:SF1">
    <property type="entry name" value="RIBOSOMAL RNA LARGE SUBUNIT METHYLTRANSFERASE J"/>
    <property type="match status" value="1"/>
</dbReference>
<comment type="caution">
    <text evidence="2">The sequence shown here is derived from an EMBL/GenBank/DDBJ whole genome shotgun (WGS) entry which is preliminary data.</text>
</comment>
<feature type="binding site" evidence="1">
    <location>
        <position position="161"/>
    </location>
    <ligand>
        <name>S-adenosyl-L-methionine</name>
        <dbReference type="ChEBI" id="CHEBI:59789"/>
    </ligand>
</feature>
<dbReference type="GO" id="GO:0036307">
    <property type="term" value="F:23S rRNA (adenine(2030)-N(6))-methyltransferase activity"/>
    <property type="evidence" value="ECO:0007669"/>
    <property type="project" value="UniProtKB-UniRule"/>
</dbReference>
<comment type="function">
    <text evidence="1">Specifically methylates the adenine in position 2030 of 23S rRNA.</text>
</comment>
<comment type="similarity">
    <text evidence="1">Belongs to the RlmJ family.</text>
</comment>
<dbReference type="GO" id="GO:0005829">
    <property type="term" value="C:cytosol"/>
    <property type="evidence" value="ECO:0007669"/>
    <property type="project" value="TreeGrafter"/>
</dbReference>
<dbReference type="GO" id="GO:0003723">
    <property type="term" value="F:RNA binding"/>
    <property type="evidence" value="ECO:0007669"/>
    <property type="project" value="UniProtKB-UniRule"/>
</dbReference>
<feature type="binding site" evidence="1">
    <location>
        <position position="19"/>
    </location>
    <ligand>
        <name>S-adenosyl-L-methionine</name>
        <dbReference type="ChEBI" id="CHEBI:59789"/>
    </ligand>
</feature>
<reference evidence="2" key="2">
    <citation type="submission" date="2020-09" db="EMBL/GenBank/DDBJ databases">
        <authorList>
            <person name="Sun Q."/>
            <person name="Kim S."/>
        </authorList>
    </citation>
    <scope>NUCLEOTIDE SEQUENCE</scope>
    <source>
        <strain evidence="2">KCTC 22164</strain>
    </source>
</reference>
<dbReference type="EMBL" id="BMXP01000005">
    <property type="protein sequence ID" value="GGW88442.1"/>
    <property type="molecule type" value="Genomic_DNA"/>
</dbReference>
<name>A0A918JLS4_9ALTE</name>
<feature type="active site" description="Proton acceptor" evidence="1">
    <location>
        <position position="161"/>
    </location>
</feature>
<feature type="binding site" evidence="1">
    <location>
        <position position="97"/>
    </location>
    <ligand>
        <name>S-adenosyl-L-methionine</name>
        <dbReference type="ChEBI" id="CHEBI:59789"/>
    </ligand>
</feature>
<organism evidence="2 3">
    <name type="scientific">Alteromonas halophila</name>
    <dbReference type="NCBI Taxonomy" id="516698"/>
    <lineage>
        <taxon>Bacteria</taxon>
        <taxon>Pseudomonadati</taxon>
        <taxon>Pseudomonadota</taxon>
        <taxon>Gammaproteobacteria</taxon>
        <taxon>Alteromonadales</taxon>
        <taxon>Alteromonadaceae</taxon>
        <taxon>Alteromonas/Salinimonas group</taxon>
        <taxon>Alteromonas</taxon>
    </lineage>
</organism>
<keyword evidence="1 2" id="KW-0489">Methyltransferase</keyword>
<proteinExistence type="inferred from homology"/>
<feature type="site" description="Interaction with substrate rRNA" evidence="1">
    <location>
        <position position="4"/>
    </location>
</feature>
<keyword evidence="1" id="KW-0698">rRNA processing</keyword>
<comment type="catalytic activity">
    <reaction evidence="1">
        <text>adenosine(2030) in 23S rRNA + S-adenosyl-L-methionine = N(6)-methyladenosine(2030) in 23S rRNA + S-adenosyl-L-homocysteine + H(+)</text>
        <dbReference type="Rhea" id="RHEA:43736"/>
        <dbReference type="Rhea" id="RHEA-COMP:10668"/>
        <dbReference type="Rhea" id="RHEA-COMP:10669"/>
        <dbReference type="ChEBI" id="CHEBI:15378"/>
        <dbReference type="ChEBI" id="CHEBI:57856"/>
        <dbReference type="ChEBI" id="CHEBI:59789"/>
        <dbReference type="ChEBI" id="CHEBI:74411"/>
        <dbReference type="ChEBI" id="CHEBI:74449"/>
        <dbReference type="EC" id="2.1.1.266"/>
    </reaction>
</comment>
<dbReference type="Gene3D" id="3.40.50.150">
    <property type="entry name" value="Vaccinia Virus protein VP39"/>
    <property type="match status" value="1"/>
</dbReference>
<keyword evidence="3" id="KW-1185">Reference proteome</keyword>
<dbReference type="RefSeq" id="WP_189406609.1">
    <property type="nucleotide sequence ID" value="NZ_BMXP01000005.1"/>
</dbReference>
<evidence type="ECO:0000313" key="3">
    <source>
        <dbReference type="Proteomes" id="UP000631300"/>
    </source>
</evidence>
<keyword evidence="1" id="KW-0808">Transferase</keyword>
<reference evidence="2" key="1">
    <citation type="journal article" date="2014" name="Int. J. Syst. Evol. Microbiol.">
        <title>Complete genome sequence of Corynebacterium casei LMG S-19264T (=DSM 44701T), isolated from a smear-ripened cheese.</title>
        <authorList>
            <consortium name="US DOE Joint Genome Institute (JGI-PGF)"/>
            <person name="Walter F."/>
            <person name="Albersmeier A."/>
            <person name="Kalinowski J."/>
            <person name="Ruckert C."/>
        </authorList>
    </citation>
    <scope>NUCLEOTIDE SEQUENCE</scope>
    <source>
        <strain evidence="2">KCTC 22164</strain>
    </source>
</reference>
<dbReference type="PANTHER" id="PTHR37426">
    <property type="entry name" value="RIBOSOMAL RNA LARGE SUBUNIT METHYLTRANSFERASE J"/>
    <property type="match status" value="1"/>
</dbReference>
<keyword evidence="1" id="KW-0949">S-adenosyl-L-methionine</keyword>
<feature type="binding site" evidence="1">
    <location>
        <begin position="140"/>
        <end position="141"/>
    </location>
    <ligand>
        <name>S-adenosyl-L-methionine</name>
        <dbReference type="ChEBI" id="CHEBI:59789"/>
    </ligand>
</feature>
<keyword evidence="1" id="KW-0694">RNA-binding</keyword>
<dbReference type="Proteomes" id="UP000631300">
    <property type="component" value="Unassembled WGS sequence"/>
</dbReference>
<protein>
    <recommendedName>
        <fullName evidence="1">Ribosomal RNA large subunit methyltransferase J</fullName>
        <ecNumber evidence="1">2.1.1.266</ecNumber>
    </recommendedName>
    <alternativeName>
        <fullName evidence="1">23S rRNA (adenine(2030)-N6)-methyltransferase</fullName>
    </alternativeName>
    <alternativeName>
        <fullName evidence="1">23S rRNA m6A2030 methyltransferase</fullName>
    </alternativeName>
</protein>
<dbReference type="Pfam" id="PF04378">
    <property type="entry name" value="RsmJ"/>
    <property type="match status" value="1"/>
</dbReference>
<evidence type="ECO:0000313" key="2">
    <source>
        <dbReference type="EMBL" id="GGW88442.1"/>
    </source>
</evidence>
<feature type="binding site" evidence="1">
    <location>
        <position position="42"/>
    </location>
    <ligand>
        <name>S-adenosyl-L-methionine</name>
        <dbReference type="ChEBI" id="CHEBI:59789"/>
    </ligand>
</feature>
<feature type="binding site" evidence="1">
    <location>
        <position position="115"/>
    </location>
    <ligand>
        <name>S-adenosyl-L-methionine</name>
        <dbReference type="ChEBI" id="CHEBI:59789"/>
    </ligand>
</feature>
<evidence type="ECO:0000256" key="1">
    <source>
        <dbReference type="HAMAP-Rule" id="MF_00934"/>
    </source>
</evidence>
<dbReference type="GO" id="GO:0070475">
    <property type="term" value="P:rRNA base methylation"/>
    <property type="evidence" value="ECO:0007669"/>
    <property type="project" value="UniProtKB-UniRule"/>
</dbReference>
<dbReference type="AlphaFoldDB" id="A0A918JLS4"/>
<dbReference type="InterPro" id="IPR029063">
    <property type="entry name" value="SAM-dependent_MTases_sf"/>
</dbReference>
<gene>
    <name evidence="1 2" type="primary">rlmJ</name>
    <name evidence="2" type="ORF">GCM10007391_23030</name>
</gene>
<dbReference type="InterPro" id="IPR007473">
    <property type="entry name" value="RlmJ"/>
</dbReference>